<feature type="domain" description="HTH gntR-type" evidence="4">
    <location>
        <begin position="7"/>
        <end position="74"/>
    </location>
</feature>
<evidence type="ECO:0000256" key="1">
    <source>
        <dbReference type="ARBA" id="ARBA00023015"/>
    </source>
</evidence>
<dbReference type="RefSeq" id="WP_179700501.1">
    <property type="nucleotide sequence ID" value="NZ_BAAAHA010000003.1"/>
</dbReference>
<keyword evidence="3" id="KW-0804">Transcription</keyword>
<dbReference type="Pfam" id="PF07729">
    <property type="entry name" value="FCD"/>
    <property type="match status" value="1"/>
</dbReference>
<dbReference type="PROSITE" id="PS50949">
    <property type="entry name" value="HTH_GNTR"/>
    <property type="match status" value="1"/>
</dbReference>
<keyword evidence="2 5" id="KW-0238">DNA-binding</keyword>
<dbReference type="InterPro" id="IPR008920">
    <property type="entry name" value="TF_FadR/GntR_C"/>
</dbReference>
<dbReference type="InterPro" id="IPR011711">
    <property type="entry name" value="GntR_C"/>
</dbReference>
<organism evidence="5 6">
    <name type="scientific">Leifsonia naganoensis</name>
    <dbReference type="NCBI Taxonomy" id="150025"/>
    <lineage>
        <taxon>Bacteria</taxon>
        <taxon>Bacillati</taxon>
        <taxon>Actinomycetota</taxon>
        <taxon>Actinomycetes</taxon>
        <taxon>Micrococcales</taxon>
        <taxon>Microbacteriaceae</taxon>
        <taxon>Leifsonia</taxon>
    </lineage>
</organism>
<sequence length="244" mass="26828">MTVYSTRGLQGQLAGTLGRRILAGTLAEGETIDVDALEHEFSVSRTVVREALRVLSAKGLVDARPRTGTFVRPRTAWRLLDEDVMAWRAENGMSEKLLVELDELRRVIEPAAARLAATHRSDADVAALESALERMKVAFEAHRTTSVSRLAEHVQADVDFHTALLRATGNELIEHMDMMLQPILSFRDNLIPEAQQSEDFIARHTAVVEAVSRGDADGAERAMLQLLTEAAGDLESLYSGPDSK</sequence>
<dbReference type="CDD" id="cd07377">
    <property type="entry name" value="WHTH_GntR"/>
    <property type="match status" value="1"/>
</dbReference>
<evidence type="ECO:0000256" key="3">
    <source>
        <dbReference type="ARBA" id="ARBA00023163"/>
    </source>
</evidence>
<proteinExistence type="predicted"/>
<dbReference type="PANTHER" id="PTHR43537">
    <property type="entry name" value="TRANSCRIPTIONAL REGULATOR, GNTR FAMILY"/>
    <property type="match status" value="1"/>
</dbReference>
<comment type="caution">
    <text evidence="5">The sequence shown here is derived from an EMBL/GenBank/DDBJ whole genome shotgun (WGS) entry which is preliminary data.</text>
</comment>
<dbReference type="Proteomes" id="UP000521075">
    <property type="component" value="Unassembled WGS sequence"/>
</dbReference>
<dbReference type="GO" id="GO:0003677">
    <property type="term" value="F:DNA binding"/>
    <property type="evidence" value="ECO:0007669"/>
    <property type="project" value="UniProtKB-KW"/>
</dbReference>
<evidence type="ECO:0000313" key="6">
    <source>
        <dbReference type="Proteomes" id="UP000521075"/>
    </source>
</evidence>
<dbReference type="InterPro" id="IPR000524">
    <property type="entry name" value="Tscrpt_reg_HTH_GntR"/>
</dbReference>
<reference evidence="5 6" key="1">
    <citation type="submission" date="2020-07" db="EMBL/GenBank/DDBJ databases">
        <title>Sequencing the genomes of 1000 actinobacteria strains.</title>
        <authorList>
            <person name="Klenk H.-P."/>
        </authorList>
    </citation>
    <scope>NUCLEOTIDE SEQUENCE [LARGE SCALE GENOMIC DNA]</scope>
    <source>
        <strain evidence="5 6">DSM 15166</strain>
    </source>
</reference>
<dbReference type="AlphaFoldDB" id="A0A853DPY8"/>
<dbReference type="PANTHER" id="PTHR43537:SF44">
    <property type="entry name" value="GNTR FAMILY REGULATORY PROTEIN"/>
    <property type="match status" value="1"/>
</dbReference>
<evidence type="ECO:0000256" key="2">
    <source>
        <dbReference type="ARBA" id="ARBA00023125"/>
    </source>
</evidence>
<dbReference type="GO" id="GO:0003700">
    <property type="term" value="F:DNA-binding transcription factor activity"/>
    <property type="evidence" value="ECO:0007669"/>
    <property type="project" value="InterPro"/>
</dbReference>
<evidence type="ECO:0000313" key="5">
    <source>
        <dbReference type="EMBL" id="NYK09559.1"/>
    </source>
</evidence>
<dbReference type="InterPro" id="IPR036388">
    <property type="entry name" value="WH-like_DNA-bd_sf"/>
</dbReference>
<dbReference type="SMART" id="SM00345">
    <property type="entry name" value="HTH_GNTR"/>
    <property type="match status" value="1"/>
</dbReference>
<dbReference type="Gene3D" id="1.20.120.530">
    <property type="entry name" value="GntR ligand-binding domain-like"/>
    <property type="match status" value="1"/>
</dbReference>
<keyword evidence="6" id="KW-1185">Reference proteome</keyword>
<dbReference type="InterPro" id="IPR036390">
    <property type="entry name" value="WH_DNA-bd_sf"/>
</dbReference>
<dbReference type="SMART" id="SM00895">
    <property type="entry name" value="FCD"/>
    <property type="match status" value="1"/>
</dbReference>
<name>A0A853DPY8_9MICO</name>
<dbReference type="Pfam" id="PF00392">
    <property type="entry name" value="GntR"/>
    <property type="match status" value="1"/>
</dbReference>
<dbReference type="Gene3D" id="1.10.10.10">
    <property type="entry name" value="Winged helix-like DNA-binding domain superfamily/Winged helix DNA-binding domain"/>
    <property type="match status" value="1"/>
</dbReference>
<keyword evidence="1" id="KW-0805">Transcription regulation</keyword>
<gene>
    <name evidence="5" type="ORF">HNR14_001440</name>
</gene>
<dbReference type="EMBL" id="JACCHJ010000001">
    <property type="protein sequence ID" value="NYK09559.1"/>
    <property type="molecule type" value="Genomic_DNA"/>
</dbReference>
<accession>A0A853DPY8</accession>
<dbReference type="SUPFAM" id="SSF46785">
    <property type="entry name" value="Winged helix' DNA-binding domain"/>
    <property type="match status" value="1"/>
</dbReference>
<protein>
    <submittedName>
        <fullName evidence="5">DNA-binding FadR family transcriptional regulator</fullName>
    </submittedName>
</protein>
<dbReference type="SUPFAM" id="SSF48008">
    <property type="entry name" value="GntR ligand-binding domain-like"/>
    <property type="match status" value="1"/>
</dbReference>
<evidence type="ECO:0000259" key="4">
    <source>
        <dbReference type="PROSITE" id="PS50949"/>
    </source>
</evidence>